<dbReference type="Gene3D" id="3.40.50.1820">
    <property type="entry name" value="alpha/beta hydrolase"/>
    <property type="match status" value="1"/>
</dbReference>
<evidence type="ECO:0000313" key="2">
    <source>
        <dbReference type="EMBL" id="GAA2408146.1"/>
    </source>
</evidence>
<feature type="domain" description="AB hydrolase-1" evidence="1">
    <location>
        <begin position="45"/>
        <end position="266"/>
    </location>
</feature>
<gene>
    <name evidence="2" type="ORF">GCM10010420_40420</name>
</gene>
<dbReference type="EMBL" id="BAAATJ010000020">
    <property type="protein sequence ID" value="GAA2408146.1"/>
    <property type="molecule type" value="Genomic_DNA"/>
</dbReference>
<dbReference type="PRINTS" id="PR00111">
    <property type="entry name" value="ABHYDROLASE"/>
</dbReference>
<dbReference type="InterPro" id="IPR000073">
    <property type="entry name" value="AB_hydrolase_1"/>
</dbReference>
<keyword evidence="2" id="KW-0378">Hydrolase</keyword>
<proteinExistence type="predicted"/>
<evidence type="ECO:0000313" key="3">
    <source>
        <dbReference type="Proteomes" id="UP001500058"/>
    </source>
</evidence>
<evidence type="ECO:0000259" key="1">
    <source>
        <dbReference type="Pfam" id="PF12697"/>
    </source>
</evidence>
<protein>
    <submittedName>
        <fullName evidence="2">Alpha/beta fold hydrolase</fullName>
    </submittedName>
</protein>
<dbReference type="Pfam" id="PF12697">
    <property type="entry name" value="Abhydrolase_6"/>
    <property type="match status" value="1"/>
</dbReference>
<dbReference type="SUPFAM" id="SSF53474">
    <property type="entry name" value="alpha/beta-Hydrolases"/>
    <property type="match status" value="1"/>
</dbReference>
<reference evidence="2 3" key="1">
    <citation type="journal article" date="2019" name="Int. J. Syst. Evol. Microbiol.">
        <title>The Global Catalogue of Microorganisms (GCM) 10K type strain sequencing project: providing services to taxonomists for standard genome sequencing and annotation.</title>
        <authorList>
            <consortium name="The Broad Institute Genomics Platform"/>
            <consortium name="The Broad Institute Genome Sequencing Center for Infectious Disease"/>
            <person name="Wu L."/>
            <person name="Ma J."/>
        </authorList>
    </citation>
    <scope>NUCLEOTIDE SEQUENCE [LARGE SCALE GENOMIC DNA]</scope>
    <source>
        <strain evidence="2 3">JCM 6921</strain>
    </source>
</reference>
<dbReference type="InterPro" id="IPR029058">
    <property type="entry name" value="AB_hydrolase_fold"/>
</dbReference>
<organism evidence="2 3">
    <name type="scientific">Streptomyces glaucosporus</name>
    <dbReference type="NCBI Taxonomy" id="284044"/>
    <lineage>
        <taxon>Bacteria</taxon>
        <taxon>Bacillati</taxon>
        <taxon>Actinomycetota</taxon>
        <taxon>Actinomycetes</taxon>
        <taxon>Kitasatosporales</taxon>
        <taxon>Streptomycetaceae</taxon>
        <taxon>Streptomyces</taxon>
    </lineage>
</organism>
<name>A0ABN3IL80_9ACTN</name>
<keyword evidence="3" id="KW-1185">Reference proteome</keyword>
<comment type="caution">
    <text evidence="2">The sequence shown here is derived from an EMBL/GenBank/DDBJ whole genome shotgun (WGS) entry which is preliminary data.</text>
</comment>
<dbReference type="PANTHER" id="PTHR43798">
    <property type="entry name" value="MONOACYLGLYCEROL LIPASE"/>
    <property type="match status" value="1"/>
</dbReference>
<accession>A0ABN3IL80</accession>
<dbReference type="Proteomes" id="UP001500058">
    <property type="component" value="Unassembled WGS sequence"/>
</dbReference>
<dbReference type="GO" id="GO:0016787">
    <property type="term" value="F:hydrolase activity"/>
    <property type="evidence" value="ECO:0007669"/>
    <property type="project" value="UniProtKB-KW"/>
</dbReference>
<sequence>MQAFHAAYDAVLASRWPADTDHTTVPTPYGPTRVNGCGPRHAPPVVLLPGGGSATSTAWFATASVLGRTHRVHAVDLAGAPGRGASPGGAPPVRTVADLMAWLDAVLDALDIDDTALCGHSYGGWISLHYALRSPRRVRRLVLLDPTNTFVPFSPRYLLRALPLLLRPTPARSRSFLRWETGGAPLDDSWLALQAHGAGLPAARPVTGPRPGPAELRALRTPTLLLLAGRSRAHDVRAAAAAARQVPAIRTEILPDATHHTLPTASPPGTDDRIAAFLRQ</sequence>
<dbReference type="PANTHER" id="PTHR43798:SF33">
    <property type="entry name" value="HYDROLASE, PUTATIVE (AFU_ORTHOLOGUE AFUA_2G14860)-RELATED"/>
    <property type="match status" value="1"/>
</dbReference>
<dbReference type="InterPro" id="IPR050266">
    <property type="entry name" value="AB_hydrolase_sf"/>
</dbReference>